<dbReference type="GO" id="GO:0005524">
    <property type="term" value="F:ATP binding"/>
    <property type="evidence" value="ECO:0007669"/>
    <property type="project" value="UniProtKB-UniRule"/>
</dbReference>
<dbReference type="Proteomes" id="UP000293036">
    <property type="component" value="Unassembled WGS sequence"/>
</dbReference>
<feature type="domain" description="PurM-like N-terminal" evidence="2">
    <location>
        <begin position="30"/>
        <end position="140"/>
    </location>
</feature>
<comment type="function">
    <text evidence="1">Catalyzes the ATP-dependent phosphorylation of thiamine-monophosphate (TMP) to form thiamine-pyrophosphate (TPP), the active form of vitamin B1.</text>
</comment>
<dbReference type="InterPro" id="IPR010918">
    <property type="entry name" value="PurM-like_C_dom"/>
</dbReference>
<comment type="caution">
    <text evidence="1">Lacks conserved residue(s) required for the propagation of feature annotation.</text>
</comment>
<dbReference type="HAMAP" id="MF_02128">
    <property type="entry name" value="TMP_kinase"/>
    <property type="match status" value="1"/>
</dbReference>
<feature type="binding site" evidence="1">
    <location>
        <position position="216"/>
    </location>
    <ligand>
        <name>Mg(2+)</name>
        <dbReference type="ChEBI" id="CHEBI:18420"/>
        <label>3</label>
    </ligand>
</feature>
<feature type="binding site" evidence="1">
    <location>
        <position position="32"/>
    </location>
    <ligand>
        <name>Mg(2+)</name>
        <dbReference type="ChEBI" id="CHEBI:18420"/>
        <label>4</label>
    </ligand>
</feature>
<dbReference type="GO" id="GO:0009228">
    <property type="term" value="P:thiamine biosynthetic process"/>
    <property type="evidence" value="ECO:0007669"/>
    <property type="project" value="UniProtKB-KW"/>
</dbReference>
<dbReference type="SUPFAM" id="SSF55326">
    <property type="entry name" value="PurM N-terminal domain-like"/>
    <property type="match status" value="1"/>
</dbReference>
<evidence type="ECO:0000313" key="5">
    <source>
        <dbReference type="Proteomes" id="UP000293036"/>
    </source>
</evidence>
<feature type="binding site" evidence="1">
    <location>
        <position position="76"/>
    </location>
    <ligand>
        <name>Mg(2+)</name>
        <dbReference type="ChEBI" id="CHEBI:18420"/>
        <label>4</label>
    </ligand>
</feature>
<dbReference type="EMBL" id="SJDT01000003">
    <property type="protein sequence ID" value="TBW22067.1"/>
    <property type="molecule type" value="Genomic_DNA"/>
</dbReference>
<keyword evidence="1" id="KW-0547">Nucleotide-binding</keyword>
<dbReference type="PANTHER" id="PTHR30270:SF0">
    <property type="entry name" value="THIAMINE-MONOPHOSPHATE KINASE"/>
    <property type="match status" value="1"/>
</dbReference>
<keyword evidence="1" id="KW-0067">ATP-binding</keyword>
<dbReference type="UniPathway" id="UPA00060">
    <property type="reaction ID" value="UER00142"/>
</dbReference>
<dbReference type="EC" id="2.7.4.16" evidence="1"/>
<feature type="binding site" evidence="1">
    <location>
        <position position="218"/>
    </location>
    <ligand>
        <name>ATP</name>
        <dbReference type="ChEBI" id="CHEBI:30616"/>
    </ligand>
</feature>
<dbReference type="RefSeq" id="WP_131280587.1">
    <property type="nucleotide sequence ID" value="NZ_JBHSLR010000009.1"/>
</dbReference>
<comment type="pathway">
    <text evidence="1">Cofactor biosynthesis; thiamine diphosphate biosynthesis; thiamine diphosphate from thiamine phosphate: step 1/1.</text>
</comment>
<name>A0A4Q9V094_9ACTO</name>
<feature type="binding site" evidence="1">
    <location>
        <position position="76"/>
    </location>
    <ligand>
        <name>Mg(2+)</name>
        <dbReference type="ChEBI" id="CHEBI:18420"/>
        <label>3</label>
    </ligand>
</feature>
<feature type="binding site" evidence="1">
    <location>
        <position position="147"/>
    </location>
    <ligand>
        <name>ATP</name>
        <dbReference type="ChEBI" id="CHEBI:30616"/>
    </ligand>
</feature>
<proteinExistence type="inferred from homology"/>
<gene>
    <name evidence="1 4" type="primary">thiL</name>
    <name evidence="4" type="ORF">EZJ44_04340</name>
</gene>
<evidence type="ECO:0000256" key="1">
    <source>
        <dbReference type="HAMAP-Rule" id="MF_02128"/>
    </source>
</evidence>
<organism evidence="4 5">
    <name type="scientific">Arcanobacterium bovis</name>
    <dbReference type="NCBI Taxonomy" id="2529275"/>
    <lineage>
        <taxon>Bacteria</taxon>
        <taxon>Bacillati</taxon>
        <taxon>Actinomycetota</taxon>
        <taxon>Actinomycetes</taxon>
        <taxon>Actinomycetales</taxon>
        <taxon>Actinomycetaceae</taxon>
        <taxon>Arcanobacterium</taxon>
    </lineage>
</organism>
<feature type="binding site" evidence="1">
    <location>
        <position position="316"/>
    </location>
    <ligand>
        <name>substrate</name>
    </ligand>
</feature>
<dbReference type="SUPFAM" id="SSF56042">
    <property type="entry name" value="PurM C-terminal domain-like"/>
    <property type="match status" value="1"/>
</dbReference>
<feature type="binding site" evidence="1">
    <location>
        <position position="76"/>
    </location>
    <ligand>
        <name>Mg(2+)</name>
        <dbReference type="ChEBI" id="CHEBI:18420"/>
        <label>2</label>
    </ligand>
</feature>
<comment type="caution">
    <text evidence="4">The sequence shown here is derived from an EMBL/GenBank/DDBJ whole genome shotgun (WGS) entry which is preliminary data.</text>
</comment>
<dbReference type="OrthoDB" id="9802811at2"/>
<feature type="binding site" evidence="1">
    <location>
        <position position="47"/>
    </location>
    <ligand>
        <name>Mg(2+)</name>
        <dbReference type="ChEBI" id="CHEBI:18420"/>
        <label>2</label>
    </ligand>
</feature>
<protein>
    <recommendedName>
        <fullName evidence="1">Thiamine-monophosphate kinase</fullName>
        <shortName evidence="1">TMP kinase</shortName>
        <shortName evidence="1">Thiamine-phosphate kinase</shortName>
        <ecNumber evidence="1">2.7.4.16</ecNumber>
    </recommendedName>
</protein>
<dbReference type="GO" id="GO:0000287">
    <property type="term" value="F:magnesium ion binding"/>
    <property type="evidence" value="ECO:0007669"/>
    <property type="project" value="UniProtKB-UniRule"/>
</dbReference>
<dbReference type="NCBIfam" id="TIGR01379">
    <property type="entry name" value="thiL"/>
    <property type="match status" value="1"/>
</dbReference>
<feature type="binding site" evidence="1">
    <location>
        <position position="32"/>
    </location>
    <ligand>
        <name>Mg(2+)</name>
        <dbReference type="ChEBI" id="CHEBI:18420"/>
        <label>3</label>
    </ligand>
</feature>
<dbReference type="Gene3D" id="3.30.1330.10">
    <property type="entry name" value="PurM-like, N-terminal domain"/>
    <property type="match status" value="1"/>
</dbReference>
<evidence type="ECO:0000259" key="2">
    <source>
        <dbReference type="Pfam" id="PF00586"/>
    </source>
</evidence>
<dbReference type="Pfam" id="PF02769">
    <property type="entry name" value="AIRS_C"/>
    <property type="match status" value="1"/>
</dbReference>
<dbReference type="PIRSF" id="PIRSF005303">
    <property type="entry name" value="Thiam_monoph_kin"/>
    <property type="match status" value="1"/>
</dbReference>
<feature type="binding site" evidence="1">
    <location>
        <position position="54"/>
    </location>
    <ligand>
        <name>substrate</name>
    </ligand>
</feature>
<comment type="catalytic activity">
    <reaction evidence="1">
        <text>thiamine phosphate + ATP = thiamine diphosphate + ADP</text>
        <dbReference type="Rhea" id="RHEA:15913"/>
        <dbReference type="ChEBI" id="CHEBI:30616"/>
        <dbReference type="ChEBI" id="CHEBI:37575"/>
        <dbReference type="ChEBI" id="CHEBI:58937"/>
        <dbReference type="ChEBI" id="CHEBI:456216"/>
        <dbReference type="EC" id="2.7.4.16"/>
    </reaction>
</comment>
<dbReference type="InterPro" id="IPR016188">
    <property type="entry name" value="PurM-like_N"/>
</dbReference>
<keyword evidence="1" id="KW-0784">Thiamine biosynthesis</keyword>
<dbReference type="Pfam" id="PF00586">
    <property type="entry name" value="AIRS"/>
    <property type="match status" value="1"/>
</dbReference>
<keyword evidence="1 4" id="KW-0808">Transferase</keyword>
<dbReference type="GO" id="GO:0009030">
    <property type="term" value="F:thiamine-phosphate kinase activity"/>
    <property type="evidence" value="ECO:0007669"/>
    <property type="project" value="UniProtKB-UniRule"/>
</dbReference>
<dbReference type="AlphaFoldDB" id="A0A4Q9V094"/>
<dbReference type="GO" id="GO:0009229">
    <property type="term" value="P:thiamine diphosphate biosynthetic process"/>
    <property type="evidence" value="ECO:0007669"/>
    <property type="project" value="UniProtKB-UniRule"/>
</dbReference>
<reference evidence="4 5" key="1">
    <citation type="submission" date="2019-02" db="EMBL/GenBank/DDBJ databases">
        <title>Arcanobacterium bovis sp. nov., isolated from the milk of a cow with mastitis.</title>
        <authorList>
            <person name="Sammra O."/>
            <person name="Foster G."/>
            <person name="Hassan A."/>
            <person name="Alssahen M."/>
            <person name="Laemmler C."/>
            <person name="Borowiak M."/>
            <person name="Malorny B."/>
            <person name="Abdulmawjood A."/>
        </authorList>
    </citation>
    <scope>NUCLEOTIDE SEQUENCE [LARGE SCALE GENOMIC DNA]</scope>
    <source>
        <strain evidence="4 5">C605018/01/1</strain>
    </source>
</reference>
<accession>A0A4Q9V094</accession>
<feature type="binding site" evidence="1">
    <location>
        <position position="45"/>
    </location>
    <ligand>
        <name>Mg(2+)</name>
        <dbReference type="ChEBI" id="CHEBI:18420"/>
        <label>4</label>
    </ligand>
</feature>
<dbReference type="InterPro" id="IPR036676">
    <property type="entry name" value="PurM-like_C_sf"/>
</dbReference>
<comment type="similarity">
    <text evidence="1">Belongs to the thiamine-monophosphate kinase family.</text>
</comment>
<evidence type="ECO:0000313" key="4">
    <source>
        <dbReference type="EMBL" id="TBW22067.1"/>
    </source>
</evidence>
<keyword evidence="1 4" id="KW-0418">Kinase</keyword>
<feature type="binding site" evidence="1">
    <location>
        <begin position="123"/>
        <end position="124"/>
    </location>
    <ligand>
        <name>ATP</name>
        <dbReference type="ChEBI" id="CHEBI:30616"/>
    </ligand>
</feature>
<dbReference type="InterPro" id="IPR006283">
    <property type="entry name" value="ThiL-like"/>
</dbReference>
<comment type="miscellaneous">
    <text evidence="1">Reaction mechanism of ThiL seems to utilize a direct, inline transfer of the gamma-phosphate of ATP to TMP rather than a phosphorylated enzyme intermediate.</text>
</comment>
<evidence type="ECO:0000259" key="3">
    <source>
        <dbReference type="Pfam" id="PF02769"/>
    </source>
</evidence>
<dbReference type="CDD" id="cd02194">
    <property type="entry name" value="ThiL"/>
    <property type="match status" value="1"/>
</dbReference>
<feature type="binding site" evidence="1">
    <location>
        <position position="47"/>
    </location>
    <ligand>
        <name>Mg(2+)</name>
        <dbReference type="ChEBI" id="CHEBI:18420"/>
        <label>1</label>
    </ligand>
</feature>
<dbReference type="InterPro" id="IPR036921">
    <property type="entry name" value="PurM-like_N_sf"/>
</dbReference>
<feature type="binding site" evidence="1">
    <location>
        <position position="124"/>
    </location>
    <ligand>
        <name>Mg(2+)</name>
        <dbReference type="ChEBI" id="CHEBI:18420"/>
        <label>1</label>
    </ligand>
</feature>
<keyword evidence="1" id="KW-0479">Metal-binding</keyword>
<dbReference type="Gene3D" id="3.90.650.10">
    <property type="entry name" value="PurM-like C-terminal domain"/>
    <property type="match status" value="1"/>
</dbReference>
<keyword evidence="1" id="KW-0460">Magnesium</keyword>
<feature type="binding site" evidence="1">
    <location>
        <position position="219"/>
    </location>
    <ligand>
        <name>Mg(2+)</name>
        <dbReference type="ChEBI" id="CHEBI:18420"/>
        <label>5</label>
    </ligand>
</feature>
<dbReference type="PANTHER" id="PTHR30270">
    <property type="entry name" value="THIAMINE-MONOPHOSPHATE KINASE"/>
    <property type="match status" value="1"/>
</dbReference>
<feature type="binding site" evidence="1">
    <location>
        <position position="270"/>
    </location>
    <ligand>
        <name>substrate</name>
    </ligand>
</feature>
<sequence length="321" mass="34079">MRVSELSEDEIIAKLVNVLPQAANIVVPSGDDCAVLDFAYKTAISVDLLNENVHFRTDWSTGYDVGYRAATQNLADSVAMGALPRTLVVGLAFPSSTEMEWLLDFAAGMRDACEPLGVGVDGGDLVSGEYISISVTVLGDVEQPILRSGAQPGDLLIHTGVLGHGMAGLALLEAGYTRETVEPELAALIDDFLRPKPPLETALAAAKAGNLTAMMDVSDGLIKDCRRIAHRSRVWIDIDDRALGKYLGDLGKAAGRVAADRRHWLCEGGEDHGFLATMKAGTPVPDGFTVIGQVKGPDVDGRVSINGINYGAAGGWDHFHK</sequence>
<feature type="domain" description="PurM-like C-terminal" evidence="3">
    <location>
        <begin position="151"/>
        <end position="241"/>
    </location>
</feature>
<keyword evidence="5" id="KW-1185">Reference proteome</keyword>